<sequence>MEKSAHCFCKVDLNSIYKSYVSSRGDFGRQSAFFEIEEI</sequence>
<reference evidence="1" key="1">
    <citation type="submission" date="2012-10" db="EMBL/GenBank/DDBJ databases">
        <authorList>
            <person name="Harkins D.M."/>
            <person name="Durkin A.S."/>
            <person name="Brinkac L.M."/>
            <person name="Haft D.H."/>
            <person name="Selengut J.D."/>
            <person name="Sanka R."/>
            <person name="DePew J."/>
            <person name="Purushe J."/>
            <person name="Matthias M.A."/>
            <person name="Vinetz J.M."/>
            <person name="Sutton G.G."/>
            <person name="Nierman W.C."/>
            <person name="Fouts D.E."/>
        </authorList>
    </citation>
    <scope>NUCLEOTIDE SEQUENCE [LARGE SCALE GENOMIC DNA]</scope>
    <source>
        <strain evidence="1">MOR084</strain>
    </source>
</reference>
<evidence type="ECO:0000313" key="2">
    <source>
        <dbReference type="Proteomes" id="UP000006329"/>
    </source>
</evidence>
<protein>
    <submittedName>
        <fullName evidence="1">Uncharacterized protein</fullName>
    </submittedName>
</protein>
<dbReference type="Proteomes" id="UP000006329">
    <property type="component" value="Unassembled WGS sequence"/>
</dbReference>
<proteinExistence type="predicted"/>
<dbReference type="EMBL" id="AHON02000042">
    <property type="protein sequence ID" value="EKO33987.1"/>
    <property type="molecule type" value="Genomic_DNA"/>
</dbReference>
<comment type="caution">
    <text evidence="1">The sequence shown here is derived from an EMBL/GenBank/DDBJ whole genome shotgun (WGS) entry which is preliminary data.</text>
</comment>
<organism evidence="1 2">
    <name type="scientific">Leptospira santarosai str. MOR084</name>
    <dbReference type="NCBI Taxonomy" id="1049984"/>
    <lineage>
        <taxon>Bacteria</taxon>
        <taxon>Pseudomonadati</taxon>
        <taxon>Spirochaetota</taxon>
        <taxon>Spirochaetia</taxon>
        <taxon>Leptospirales</taxon>
        <taxon>Leptospiraceae</taxon>
        <taxon>Leptospira</taxon>
    </lineage>
</organism>
<gene>
    <name evidence="1" type="ORF">LEP1GSC179_2085</name>
</gene>
<accession>A0A0E2BRD7</accession>
<dbReference type="AlphaFoldDB" id="A0A0E2BRD7"/>
<keyword evidence="2" id="KW-1185">Reference proteome</keyword>
<evidence type="ECO:0000313" key="1">
    <source>
        <dbReference type="EMBL" id="EKO33987.1"/>
    </source>
</evidence>
<name>A0A0E2BRD7_9LEPT</name>